<keyword evidence="2" id="KW-1185">Reference proteome</keyword>
<dbReference type="EMBL" id="CP048222">
    <property type="protein sequence ID" value="QHT70813.1"/>
    <property type="molecule type" value="Genomic_DNA"/>
</dbReference>
<reference evidence="1 2" key="1">
    <citation type="submission" date="2020-01" db="EMBL/GenBank/DDBJ databases">
        <authorList>
            <person name="Kim M.K."/>
        </authorList>
    </citation>
    <scope>NUCLEOTIDE SEQUENCE [LARGE SCALE GENOMIC DNA]</scope>
    <source>
        <strain evidence="1 2">172606-1</strain>
    </source>
</reference>
<dbReference type="Proteomes" id="UP000480178">
    <property type="component" value="Chromosome"/>
</dbReference>
<evidence type="ECO:0000313" key="2">
    <source>
        <dbReference type="Proteomes" id="UP000480178"/>
    </source>
</evidence>
<organism evidence="1 2">
    <name type="scientific">Rhodocytophaga rosea</name>
    <dbReference type="NCBI Taxonomy" id="2704465"/>
    <lineage>
        <taxon>Bacteria</taxon>
        <taxon>Pseudomonadati</taxon>
        <taxon>Bacteroidota</taxon>
        <taxon>Cytophagia</taxon>
        <taxon>Cytophagales</taxon>
        <taxon>Rhodocytophagaceae</taxon>
        <taxon>Rhodocytophaga</taxon>
    </lineage>
</organism>
<sequence>MQETITRKIFGQAISYQLQIEECQRNQYQIYLSCLQPRLYQQMLGSSPALLQNQLVTIVKDAAYKFTTQIEFQEPFFIDCSQNEVCLQARFSTR</sequence>
<gene>
    <name evidence="1" type="ORF">GXP67_31270</name>
</gene>
<name>A0A6C0GTF3_9BACT</name>
<proteinExistence type="predicted"/>
<protein>
    <submittedName>
        <fullName evidence="1">Uncharacterized protein</fullName>
    </submittedName>
</protein>
<dbReference type="KEGG" id="rhoz:GXP67_31270"/>
<dbReference type="AlphaFoldDB" id="A0A6C0GTF3"/>
<accession>A0A6C0GTF3</accession>
<evidence type="ECO:0000313" key="1">
    <source>
        <dbReference type="EMBL" id="QHT70813.1"/>
    </source>
</evidence>
<dbReference type="RefSeq" id="WP_162446776.1">
    <property type="nucleotide sequence ID" value="NZ_CP048222.1"/>
</dbReference>